<accession>A0A5C3P3Y2</accession>
<gene>
    <name evidence="1" type="ORF">K466DRAFT_589816</name>
</gene>
<dbReference type="AlphaFoldDB" id="A0A5C3P3Y2"/>
<evidence type="ECO:0000313" key="2">
    <source>
        <dbReference type="Proteomes" id="UP000308197"/>
    </source>
</evidence>
<dbReference type="EMBL" id="ML211402">
    <property type="protein sequence ID" value="TFK83328.1"/>
    <property type="molecule type" value="Genomic_DNA"/>
</dbReference>
<organism evidence="1 2">
    <name type="scientific">Polyporus arcularius HHB13444</name>
    <dbReference type="NCBI Taxonomy" id="1314778"/>
    <lineage>
        <taxon>Eukaryota</taxon>
        <taxon>Fungi</taxon>
        <taxon>Dikarya</taxon>
        <taxon>Basidiomycota</taxon>
        <taxon>Agaricomycotina</taxon>
        <taxon>Agaricomycetes</taxon>
        <taxon>Polyporales</taxon>
        <taxon>Polyporaceae</taxon>
        <taxon>Polyporus</taxon>
    </lineage>
</organism>
<sequence length="464" mass="52681">MDLRPALNYDVLHIVMSLLSKREVFSMMGTCKTLYREGPKFLLHEVTLKDEHDIRFFTQFMAADLYHRIRYLSIFTFECGRLYAEAALLLRGFLESAAPVLRLHHLRLLDPEAMLSSDLGLIQAFSRIVYMVTLTVRMPGRLSFDLLSKMSGFVQIAIVDCKKRGAEPVEDNNPILPLCSLRNTLIEVSAYGVKAHITPGRGADIVFPHVRKLRLQTYSAIDSAEYARAFPNLVSLYFLGRRSAYRGFDEEDREELGVHRERNRTSLRERGGWSTWEHLEGTPIDLWGLGLQGTVEKLTSFMGAIDEDHQAIIAGVFEELMRDIHVKQIHLGIFMSRAVRDALRILSRISRDLEHLDLHVLVDPEEPLADITGMLDTLVEYVGRGSLRSLDVAFSCGDVLVEIDGTGSPDECKCMLHPDSLAVRIQNCAPSLRDISLELWVAEKKVGMFHKGDQIPQYPEGWPW</sequence>
<keyword evidence="2" id="KW-1185">Reference proteome</keyword>
<evidence type="ECO:0008006" key="3">
    <source>
        <dbReference type="Google" id="ProtNLM"/>
    </source>
</evidence>
<name>A0A5C3P3Y2_9APHY</name>
<dbReference type="InParanoid" id="A0A5C3P3Y2"/>
<protein>
    <recommendedName>
        <fullName evidence="3">F-box domain-containing protein</fullName>
    </recommendedName>
</protein>
<reference evidence="1 2" key="1">
    <citation type="journal article" date="2019" name="Nat. Ecol. Evol.">
        <title>Megaphylogeny resolves global patterns of mushroom evolution.</title>
        <authorList>
            <person name="Varga T."/>
            <person name="Krizsan K."/>
            <person name="Foldi C."/>
            <person name="Dima B."/>
            <person name="Sanchez-Garcia M."/>
            <person name="Sanchez-Ramirez S."/>
            <person name="Szollosi G.J."/>
            <person name="Szarkandi J.G."/>
            <person name="Papp V."/>
            <person name="Albert L."/>
            <person name="Andreopoulos W."/>
            <person name="Angelini C."/>
            <person name="Antonin V."/>
            <person name="Barry K.W."/>
            <person name="Bougher N.L."/>
            <person name="Buchanan P."/>
            <person name="Buyck B."/>
            <person name="Bense V."/>
            <person name="Catcheside P."/>
            <person name="Chovatia M."/>
            <person name="Cooper J."/>
            <person name="Damon W."/>
            <person name="Desjardin D."/>
            <person name="Finy P."/>
            <person name="Geml J."/>
            <person name="Haridas S."/>
            <person name="Hughes K."/>
            <person name="Justo A."/>
            <person name="Karasinski D."/>
            <person name="Kautmanova I."/>
            <person name="Kiss B."/>
            <person name="Kocsube S."/>
            <person name="Kotiranta H."/>
            <person name="LaButti K.M."/>
            <person name="Lechner B.E."/>
            <person name="Liimatainen K."/>
            <person name="Lipzen A."/>
            <person name="Lukacs Z."/>
            <person name="Mihaltcheva S."/>
            <person name="Morgado L.N."/>
            <person name="Niskanen T."/>
            <person name="Noordeloos M.E."/>
            <person name="Ohm R.A."/>
            <person name="Ortiz-Santana B."/>
            <person name="Ovrebo C."/>
            <person name="Racz N."/>
            <person name="Riley R."/>
            <person name="Savchenko A."/>
            <person name="Shiryaev A."/>
            <person name="Soop K."/>
            <person name="Spirin V."/>
            <person name="Szebenyi C."/>
            <person name="Tomsovsky M."/>
            <person name="Tulloss R.E."/>
            <person name="Uehling J."/>
            <person name="Grigoriev I.V."/>
            <person name="Vagvolgyi C."/>
            <person name="Papp T."/>
            <person name="Martin F.M."/>
            <person name="Miettinen O."/>
            <person name="Hibbett D.S."/>
            <person name="Nagy L.G."/>
        </authorList>
    </citation>
    <scope>NUCLEOTIDE SEQUENCE [LARGE SCALE GENOMIC DNA]</scope>
    <source>
        <strain evidence="1 2">HHB13444</strain>
    </source>
</reference>
<dbReference type="Proteomes" id="UP000308197">
    <property type="component" value="Unassembled WGS sequence"/>
</dbReference>
<proteinExistence type="predicted"/>
<evidence type="ECO:0000313" key="1">
    <source>
        <dbReference type="EMBL" id="TFK83328.1"/>
    </source>
</evidence>